<gene>
    <name evidence="1" type="ordered locus">Oweho_2965</name>
</gene>
<dbReference type="STRING" id="926562.Oweho_2965"/>
<accession>G8R1X2</accession>
<proteinExistence type="predicted"/>
<protein>
    <recommendedName>
        <fullName evidence="3">Bacterial Pleckstrin homology domain-containing protein</fullName>
    </recommendedName>
</protein>
<keyword evidence="2" id="KW-1185">Reference proteome</keyword>
<dbReference type="HOGENOM" id="CLU_1904649_0_0_10"/>
<dbReference type="RefSeq" id="WP_014203271.1">
    <property type="nucleotide sequence ID" value="NC_016599.1"/>
</dbReference>
<dbReference type="EMBL" id="CP003156">
    <property type="protein sequence ID" value="AEV33922.1"/>
    <property type="molecule type" value="Genomic_DNA"/>
</dbReference>
<dbReference type="AlphaFoldDB" id="G8R1X2"/>
<dbReference type="Proteomes" id="UP000005631">
    <property type="component" value="Chromosome"/>
</dbReference>
<evidence type="ECO:0000313" key="1">
    <source>
        <dbReference type="EMBL" id="AEV33922.1"/>
    </source>
</evidence>
<organism evidence="1 2">
    <name type="scientific">Owenweeksia hongkongensis (strain DSM 17368 / CIP 108786 / JCM 12287 / NRRL B-23963 / UST20020801)</name>
    <dbReference type="NCBI Taxonomy" id="926562"/>
    <lineage>
        <taxon>Bacteria</taxon>
        <taxon>Pseudomonadati</taxon>
        <taxon>Bacteroidota</taxon>
        <taxon>Flavobacteriia</taxon>
        <taxon>Flavobacteriales</taxon>
        <taxon>Owenweeksiaceae</taxon>
        <taxon>Owenweeksia</taxon>
    </lineage>
</organism>
<evidence type="ECO:0008006" key="3">
    <source>
        <dbReference type="Google" id="ProtNLM"/>
    </source>
</evidence>
<dbReference type="KEGG" id="oho:Oweho_2965"/>
<evidence type="ECO:0000313" key="2">
    <source>
        <dbReference type="Proteomes" id="UP000005631"/>
    </source>
</evidence>
<dbReference type="OrthoDB" id="9795242at2"/>
<reference evidence="1 2" key="1">
    <citation type="journal article" date="2012" name="Stand. Genomic Sci.">
        <title>Genome sequence of the orange-pigmented seawater bacterium Owenweeksia hongkongensis type strain (UST20020801(T)).</title>
        <authorList>
            <person name="Riedel T."/>
            <person name="Held B."/>
            <person name="Nolan M."/>
            <person name="Lucas S."/>
            <person name="Lapidus A."/>
            <person name="Tice H."/>
            <person name="Del Rio T.G."/>
            <person name="Cheng J.F."/>
            <person name="Han C."/>
            <person name="Tapia R."/>
            <person name="Goodwin L.A."/>
            <person name="Pitluck S."/>
            <person name="Liolios K."/>
            <person name="Mavromatis K."/>
            <person name="Pagani I."/>
            <person name="Ivanova N."/>
            <person name="Mikhailova N."/>
            <person name="Pati A."/>
            <person name="Chen A."/>
            <person name="Palaniappan K."/>
            <person name="Rohde M."/>
            <person name="Tindall B.J."/>
            <person name="Detter J.C."/>
            <person name="Goker M."/>
            <person name="Woyke T."/>
            <person name="Bristow J."/>
            <person name="Eisen J.A."/>
            <person name="Markowitz V."/>
            <person name="Hugenholtz P."/>
            <person name="Klenk H.P."/>
            <person name="Kyrpides N.C."/>
        </authorList>
    </citation>
    <scope>NUCLEOTIDE SEQUENCE</scope>
    <source>
        <strain evidence="2">DSM 17368 / JCM 12287 / NRRL B-23963</strain>
    </source>
</reference>
<name>G8R1X2_OWEHD</name>
<sequence length="133" mass="14875">MKKKGQLIAGLVVLFPLVFFLTMAMGSNNMAITEDMLVIEGAGGLDIPLNEISKTELIDSLPEMTNAGSFSLGLVKKGNFQRVNDAEIVRVIKNNSTTWIHLFTDRQEVYFNLSADKDTEKFYKELETALIKE</sequence>